<evidence type="ECO:0000313" key="3">
    <source>
        <dbReference type="Proteomes" id="UP001454036"/>
    </source>
</evidence>
<name>A0AAV3PGH7_LITER</name>
<protein>
    <recommendedName>
        <fullName evidence="1">RNase H type-1 domain-containing protein</fullName>
    </recommendedName>
</protein>
<dbReference type="EMBL" id="BAABME010001355">
    <property type="protein sequence ID" value="GAA0149142.1"/>
    <property type="molecule type" value="Genomic_DNA"/>
</dbReference>
<evidence type="ECO:0000259" key="1">
    <source>
        <dbReference type="Pfam" id="PF13456"/>
    </source>
</evidence>
<comment type="caution">
    <text evidence="2">The sequence shown here is derived from an EMBL/GenBank/DDBJ whole genome shotgun (WGS) entry which is preliminary data.</text>
</comment>
<dbReference type="AlphaFoldDB" id="A0AAV3PGH7"/>
<accession>A0AAV3PGH7</accession>
<organism evidence="2 3">
    <name type="scientific">Lithospermum erythrorhizon</name>
    <name type="common">Purple gromwell</name>
    <name type="synonym">Lithospermum officinale var. erythrorhizon</name>
    <dbReference type="NCBI Taxonomy" id="34254"/>
    <lineage>
        <taxon>Eukaryota</taxon>
        <taxon>Viridiplantae</taxon>
        <taxon>Streptophyta</taxon>
        <taxon>Embryophyta</taxon>
        <taxon>Tracheophyta</taxon>
        <taxon>Spermatophyta</taxon>
        <taxon>Magnoliopsida</taxon>
        <taxon>eudicotyledons</taxon>
        <taxon>Gunneridae</taxon>
        <taxon>Pentapetalae</taxon>
        <taxon>asterids</taxon>
        <taxon>lamiids</taxon>
        <taxon>Boraginales</taxon>
        <taxon>Boraginaceae</taxon>
        <taxon>Boraginoideae</taxon>
        <taxon>Lithospermeae</taxon>
        <taxon>Lithospermum</taxon>
    </lineage>
</organism>
<gene>
    <name evidence="2" type="ORF">LIER_08393</name>
</gene>
<proteinExistence type="predicted"/>
<evidence type="ECO:0000313" key="2">
    <source>
        <dbReference type="EMBL" id="GAA0149142.1"/>
    </source>
</evidence>
<dbReference type="Pfam" id="PF13456">
    <property type="entry name" value="RVT_3"/>
    <property type="match status" value="1"/>
</dbReference>
<dbReference type="GO" id="GO:0004523">
    <property type="term" value="F:RNA-DNA hybrid ribonuclease activity"/>
    <property type="evidence" value="ECO:0007669"/>
    <property type="project" value="InterPro"/>
</dbReference>
<reference evidence="2 3" key="1">
    <citation type="submission" date="2024-01" db="EMBL/GenBank/DDBJ databases">
        <title>The complete chloroplast genome sequence of Lithospermum erythrorhizon: insights into the phylogenetic relationship among Boraginaceae species and the maternal lineages of purple gromwells.</title>
        <authorList>
            <person name="Okada T."/>
            <person name="Watanabe K."/>
        </authorList>
    </citation>
    <scope>NUCLEOTIDE SEQUENCE [LARGE SCALE GENOMIC DNA]</scope>
</reference>
<feature type="domain" description="RNase H type-1" evidence="1">
    <location>
        <begin position="68"/>
        <end position="118"/>
    </location>
</feature>
<keyword evidence="3" id="KW-1185">Reference proteome</keyword>
<dbReference type="Proteomes" id="UP001454036">
    <property type="component" value="Unassembled WGS sequence"/>
</dbReference>
<dbReference type="InterPro" id="IPR002156">
    <property type="entry name" value="RNaseH_domain"/>
</dbReference>
<dbReference type="GO" id="GO:0003676">
    <property type="term" value="F:nucleic acid binding"/>
    <property type="evidence" value="ECO:0007669"/>
    <property type="project" value="InterPro"/>
</dbReference>
<sequence>MSTWKLKILPRIKTFIWLLCIDKLPTRLSLHSKHLLPESLCNSCFSKKSCRHSETPQSHQMLMVPRKVAIQMITSSSSLTHCNTLINDCIWLLSRIEHLGVHHIFGEGNRVADVLANLGCSLSQDFCLFYIPLLGFLVFVDFDHGGVG</sequence>